<name>A0A016VYC9_9BILA</name>
<organism evidence="3 4">
    <name type="scientific">Ancylostoma ceylanicum</name>
    <dbReference type="NCBI Taxonomy" id="53326"/>
    <lineage>
        <taxon>Eukaryota</taxon>
        <taxon>Metazoa</taxon>
        <taxon>Ecdysozoa</taxon>
        <taxon>Nematoda</taxon>
        <taxon>Chromadorea</taxon>
        <taxon>Rhabditida</taxon>
        <taxon>Rhabditina</taxon>
        <taxon>Rhabditomorpha</taxon>
        <taxon>Strongyloidea</taxon>
        <taxon>Ancylostomatidae</taxon>
        <taxon>Ancylostomatinae</taxon>
        <taxon>Ancylostoma</taxon>
    </lineage>
</organism>
<evidence type="ECO:0000313" key="4">
    <source>
        <dbReference type="Proteomes" id="UP000024635"/>
    </source>
</evidence>
<evidence type="ECO:0000259" key="2">
    <source>
        <dbReference type="Pfam" id="PF01579"/>
    </source>
</evidence>
<reference evidence="4" key="1">
    <citation type="journal article" date="2015" name="Nat. Genet.">
        <title>The genome and transcriptome of the zoonotic hookworm Ancylostoma ceylanicum identify infection-specific gene families.</title>
        <authorList>
            <person name="Schwarz E.M."/>
            <person name="Hu Y."/>
            <person name="Antoshechkin I."/>
            <person name="Miller M.M."/>
            <person name="Sternberg P.W."/>
            <person name="Aroian R.V."/>
        </authorList>
    </citation>
    <scope>NUCLEOTIDE SEQUENCE</scope>
    <source>
        <strain evidence="4">HY135</strain>
    </source>
</reference>
<protein>
    <recommendedName>
        <fullName evidence="2">T20D4.11-like domain-containing protein</fullName>
    </recommendedName>
</protein>
<dbReference type="Proteomes" id="UP000024635">
    <property type="component" value="Unassembled WGS sequence"/>
</dbReference>
<dbReference type="Pfam" id="PF01579">
    <property type="entry name" value="DUF19"/>
    <property type="match status" value="1"/>
</dbReference>
<dbReference type="PANTHER" id="PTHR37431">
    <property type="entry name" value="PROTEIN CBG06927"/>
    <property type="match status" value="1"/>
</dbReference>
<feature type="chain" id="PRO_5001494060" description="T20D4.11-like domain-containing protein" evidence="1">
    <location>
        <begin position="22"/>
        <end position="246"/>
    </location>
</feature>
<sequence>MSANVVLLSVVFFSFFRLAFTSEEGERCGVDEERRVNECLQPMLDYAAKLQADTGAMQFPLQGGEVFKKLCSIFMDFKNCVSTITCDSLSVDAVDASYGYMCGAGQPLFEQHAACFARVEMEKSYVSCKTAATQAITEAQETKLQSGSTEAYLAEMCRAMDGYLRCSHPVILEKCGAEAWKLVSTGLLITMVYVIPCKTAKKPVSEGQVLGRLWAEPRRDFGLLHQVTRDSLGVTMPDCDMRSALI</sequence>
<comment type="caution">
    <text evidence="3">The sequence shown here is derived from an EMBL/GenBank/DDBJ whole genome shotgun (WGS) entry which is preliminary data.</text>
</comment>
<dbReference type="PANTHER" id="PTHR37431:SF6">
    <property type="entry name" value="PROTEIN CBG06927"/>
    <property type="match status" value="1"/>
</dbReference>
<dbReference type="InterPro" id="IPR002542">
    <property type="entry name" value="T20D4.11-like_dom"/>
</dbReference>
<accession>A0A016VYC9</accession>
<gene>
    <name evidence="3" type="primary">Acey_s0003.g1355</name>
    <name evidence="3" type="synonym">Acey-ZK370.6</name>
    <name evidence="3" type="ORF">Y032_0003g1355</name>
</gene>
<evidence type="ECO:0000256" key="1">
    <source>
        <dbReference type="SAM" id="SignalP"/>
    </source>
</evidence>
<evidence type="ECO:0000313" key="3">
    <source>
        <dbReference type="EMBL" id="EYC32017.1"/>
    </source>
</evidence>
<dbReference type="AlphaFoldDB" id="A0A016VYC9"/>
<dbReference type="OrthoDB" id="5819415at2759"/>
<keyword evidence="4" id="KW-1185">Reference proteome</keyword>
<keyword evidence="1" id="KW-0732">Signal</keyword>
<feature type="signal peptide" evidence="1">
    <location>
        <begin position="1"/>
        <end position="21"/>
    </location>
</feature>
<proteinExistence type="predicted"/>
<dbReference type="EMBL" id="JARK01001339">
    <property type="protein sequence ID" value="EYC32017.1"/>
    <property type="molecule type" value="Genomic_DNA"/>
</dbReference>
<feature type="domain" description="T20D4.11-like" evidence="2">
    <location>
        <begin position="28"/>
        <end position="185"/>
    </location>
</feature>